<dbReference type="EMBL" id="JAECVW010000002">
    <property type="protein sequence ID" value="MBH8594505.1"/>
    <property type="molecule type" value="Genomic_DNA"/>
</dbReference>
<keyword evidence="2" id="KW-1185">Reference proteome</keyword>
<comment type="caution">
    <text evidence="1">The sequence shown here is derived from an EMBL/GenBank/DDBJ whole genome shotgun (WGS) entry which is preliminary data.</text>
</comment>
<evidence type="ECO:0000313" key="1">
    <source>
        <dbReference type="EMBL" id="MBH8594505.1"/>
    </source>
</evidence>
<accession>A0A8I1AC91</accession>
<proteinExistence type="predicted"/>
<sequence>MGRIYWNFVLEKAIQEALKIQSGQGTWEEWESRWPKDVREQAKRELKIFDMLGWKKR</sequence>
<name>A0A8I1AC91_THEIN</name>
<dbReference type="RefSeq" id="WP_181731748.1">
    <property type="nucleotide sequence ID" value="NZ_JACEIR010000003.1"/>
</dbReference>
<dbReference type="Proteomes" id="UP000633619">
    <property type="component" value="Unassembled WGS sequence"/>
</dbReference>
<evidence type="ECO:0000313" key="2">
    <source>
        <dbReference type="Proteomes" id="UP000633619"/>
    </source>
</evidence>
<reference evidence="1 2" key="1">
    <citation type="submission" date="2020-12" db="EMBL/GenBank/DDBJ databases">
        <title>WGS of Thermoactinomyces spp.</title>
        <authorList>
            <person name="Cheng K."/>
        </authorList>
    </citation>
    <scope>NUCLEOTIDE SEQUENCE [LARGE SCALE GENOMIC DNA]</scope>
    <source>
        <strain evidence="2">CICC 10671\DSM 43846</strain>
    </source>
</reference>
<organism evidence="1 2">
    <name type="scientific">Thermoactinomyces intermedius</name>
    <dbReference type="NCBI Taxonomy" id="2024"/>
    <lineage>
        <taxon>Bacteria</taxon>
        <taxon>Bacillati</taxon>
        <taxon>Bacillota</taxon>
        <taxon>Bacilli</taxon>
        <taxon>Bacillales</taxon>
        <taxon>Thermoactinomycetaceae</taxon>
        <taxon>Thermoactinomyces</taxon>
    </lineage>
</organism>
<protein>
    <submittedName>
        <fullName evidence="1">Uncharacterized protein</fullName>
    </submittedName>
</protein>
<dbReference type="AlphaFoldDB" id="A0A8I1AC91"/>
<gene>
    <name evidence="1" type="ORF">I8U20_04080</name>
</gene>